<evidence type="ECO:0000313" key="2">
    <source>
        <dbReference type="EMBL" id="OGY63548.1"/>
    </source>
</evidence>
<keyword evidence="1" id="KW-1133">Transmembrane helix</keyword>
<reference evidence="2 3" key="1">
    <citation type="journal article" date="2016" name="Nat. Commun.">
        <title>Thousands of microbial genomes shed light on interconnected biogeochemical processes in an aquifer system.</title>
        <authorList>
            <person name="Anantharaman K."/>
            <person name="Brown C.T."/>
            <person name="Hug L.A."/>
            <person name="Sharon I."/>
            <person name="Castelle C.J."/>
            <person name="Probst A.J."/>
            <person name="Thomas B.C."/>
            <person name="Singh A."/>
            <person name="Wilkins M.J."/>
            <person name="Karaoz U."/>
            <person name="Brodie E.L."/>
            <person name="Williams K.H."/>
            <person name="Hubbard S.S."/>
            <person name="Banfield J.F."/>
        </authorList>
    </citation>
    <scope>NUCLEOTIDE SEQUENCE [LARGE SCALE GENOMIC DNA]</scope>
</reference>
<keyword evidence="1" id="KW-0812">Transmembrane</keyword>
<feature type="transmembrane region" description="Helical" evidence="1">
    <location>
        <begin position="120"/>
        <end position="139"/>
    </location>
</feature>
<dbReference type="Proteomes" id="UP000177960">
    <property type="component" value="Unassembled WGS sequence"/>
</dbReference>
<dbReference type="AlphaFoldDB" id="A0A1G1ZG02"/>
<feature type="transmembrane region" description="Helical" evidence="1">
    <location>
        <begin position="95"/>
        <end position="114"/>
    </location>
</feature>
<feature type="transmembrane region" description="Helical" evidence="1">
    <location>
        <begin position="258"/>
        <end position="276"/>
    </location>
</feature>
<feature type="transmembrane region" description="Helical" evidence="1">
    <location>
        <begin position="177"/>
        <end position="194"/>
    </location>
</feature>
<evidence type="ECO:0000256" key="1">
    <source>
        <dbReference type="SAM" id="Phobius"/>
    </source>
</evidence>
<evidence type="ECO:0000313" key="3">
    <source>
        <dbReference type="Proteomes" id="UP000177960"/>
    </source>
</evidence>
<feature type="transmembrane region" description="Helical" evidence="1">
    <location>
        <begin position="206"/>
        <end position="227"/>
    </location>
</feature>
<comment type="caution">
    <text evidence="2">The sequence shown here is derived from an EMBL/GenBank/DDBJ whole genome shotgun (WGS) entry which is preliminary data.</text>
</comment>
<feature type="transmembrane region" description="Helical" evidence="1">
    <location>
        <begin position="146"/>
        <end position="165"/>
    </location>
</feature>
<feature type="transmembrane region" description="Helical" evidence="1">
    <location>
        <begin position="30"/>
        <end position="53"/>
    </location>
</feature>
<organism evidence="2 3">
    <name type="scientific">Candidatus Harrisonbacteria bacterium RIFCSPHIGHO2_02_FULL_42_16</name>
    <dbReference type="NCBI Taxonomy" id="1798404"/>
    <lineage>
        <taxon>Bacteria</taxon>
        <taxon>Candidatus Harrisoniibacteriota</taxon>
    </lineage>
</organism>
<sequence length="277" mass="31026">MLTVLFASLGSFISEIPTSIIKFQTDQKKISMYSAGFINFLFGMLIFTAIAYWRNSFIFNLASLPTFTLRAFLEIIQTHAMLLAITKTERSTYAIVRNLTIPLLLIVDFLIGFTVSPIQWFGISLIFLVFGSIFLFKIFNLKDVGYPIFTAVNAVATISLFKYNITHFNSVEAEEMLIIAILLIYLFFMAQWKAKENPLVFLKQRIFFGQGFISGIASIFGAFAISFGNPGIAMAAERTASLLAGIISGHSYFQEKHLVHKLLIGSALVFGLFLLAR</sequence>
<protein>
    <recommendedName>
        <fullName evidence="4">EamA domain-containing protein</fullName>
    </recommendedName>
</protein>
<gene>
    <name evidence="2" type="ORF">A3B92_01695</name>
</gene>
<accession>A0A1G1ZG02</accession>
<dbReference type="STRING" id="1798404.A3B92_01695"/>
<dbReference type="EMBL" id="MHJG01000021">
    <property type="protein sequence ID" value="OGY63548.1"/>
    <property type="molecule type" value="Genomic_DNA"/>
</dbReference>
<keyword evidence="1" id="KW-0472">Membrane</keyword>
<proteinExistence type="predicted"/>
<evidence type="ECO:0008006" key="4">
    <source>
        <dbReference type="Google" id="ProtNLM"/>
    </source>
</evidence>
<name>A0A1G1ZG02_9BACT</name>